<dbReference type="EMBL" id="AODE01000024">
    <property type="protein sequence ID" value="EUJ27994.1"/>
    <property type="molecule type" value="Genomic_DNA"/>
</dbReference>
<accession>W7BM01</accession>
<sequence length="217" mass="23938">MCTSNTISHSTFQTIFSENTILDLYKGREPDDEAYKYKEGDVMKNKIIAIALTIMIPAPMFAGVTQAEVVKDPVKISQTIKTGAMLGATIQNKNLFKDPNFTLFGNQGNVGWLYSQAGLFDNSLALSRNMVATGDEYKVTNPIDYQVYVKPLHIENEAAIQIRDVTDSTGKVNSSFGQQMSGLTVGKKYTVSTDYRVASSDVTDGKNELYFTIGKKN</sequence>
<proteinExistence type="predicted"/>
<protein>
    <submittedName>
        <fullName evidence="1">Uncharacterized protein</fullName>
    </submittedName>
</protein>
<dbReference type="Proteomes" id="UP000019254">
    <property type="component" value="Unassembled WGS sequence"/>
</dbReference>
<keyword evidence="2" id="KW-1185">Reference proteome</keyword>
<dbReference type="PATRIC" id="fig|1265820.5.peg.2542"/>
<organism evidence="1 2">
    <name type="scientific">Listeria cornellensis FSL F6-0969</name>
    <dbReference type="NCBI Taxonomy" id="1265820"/>
    <lineage>
        <taxon>Bacteria</taxon>
        <taxon>Bacillati</taxon>
        <taxon>Bacillota</taxon>
        <taxon>Bacilli</taxon>
        <taxon>Bacillales</taxon>
        <taxon>Listeriaceae</taxon>
        <taxon>Listeria</taxon>
    </lineage>
</organism>
<dbReference type="STRING" id="1265820.PCORN_12867"/>
<dbReference type="AlphaFoldDB" id="W7BM01"/>
<name>W7BM01_9LIST</name>
<gene>
    <name evidence="1" type="ORF">PCORN_12867</name>
</gene>
<reference evidence="1 2" key="1">
    <citation type="journal article" date="2014" name="Int. J. Syst. Evol. Microbiol.">
        <title>Listeria floridensis sp. nov., Listeria aquatica sp. nov., Listeria cornellensis sp. nov., Listeria riparia sp. nov. and Listeria grandensis sp. nov., from agricultural and natural environments.</title>
        <authorList>
            <person name="den Bakker H.C."/>
            <person name="Warchocki S."/>
            <person name="Wright E.M."/>
            <person name="Allred A.F."/>
            <person name="Ahlstrom C."/>
            <person name="Manuel C.S."/>
            <person name="Stasiewicz M.J."/>
            <person name="Burrell A."/>
            <person name="Roof S."/>
            <person name="Strawn L."/>
            <person name="Fortes E.D."/>
            <person name="Nightingale K.K."/>
            <person name="Kephart D."/>
            <person name="Wiedmann M."/>
        </authorList>
    </citation>
    <scope>NUCLEOTIDE SEQUENCE [LARGE SCALE GENOMIC DNA]</scope>
    <source>
        <strain evidence="2">FSL F6-969</strain>
    </source>
</reference>
<evidence type="ECO:0000313" key="1">
    <source>
        <dbReference type="EMBL" id="EUJ27994.1"/>
    </source>
</evidence>
<evidence type="ECO:0000313" key="2">
    <source>
        <dbReference type="Proteomes" id="UP000019254"/>
    </source>
</evidence>
<comment type="caution">
    <text evidence="1">The sequence shown here is derived from an EMBL/GenBank/DDBJ whole genome shotgun (WGS) entry which is preliminary data.</text>
</comment>